<protein>
    <submittedName>
        <fullName evidence="2">Uncharacterized protein</fullName>
    </submittedName>
</protein>
<dbReference type="AlphaFoldDB" id="A0A3L6SBK3"/>
<sequence>MDPGSCNGAGARALRVDEEEGGLGVAGALRTNDEEEEGLDGVEEVGEGDGAADEGEDGVEGWGEREGRRDAHLQAEPTCQMVHLIVCVQLSTSRVKDNRQN</sequence>
<reference evidence="3" key="1">
    <citation type="journal article" date="2019" name="Nat. Commun.">
        <title>The genome of broomcorn millet.</title>
        <authorList>
            <person name="Zou C."/>
            <person name="Miki D."/>
            <person name="Li D."/>
            <person name="Tang Q."/>
            <person name="Xiao L."/>
            <person name="Rajput S."/>
            <person name="Deng P."/>
            <person name="Jia W."/>
            <person name="Huang R."/>
            <person name="Zhang M."/>
            <person name="Sun Y."/>
            <person name="Hu J."/>
            <person name="Fu X."/>
            <person name="Schnable P.S."/>
            <person name="Li F."/>
            <person name="Zhang H."/>
            <person name="Feng B."/>
            <person name="Zhu X."/>
            <person name="Liu R."/>
            <person name="Schnable J.C."/>
            <person name="Zhu J.-K."/>
            <person name="Zhang H."/>
        </authorList>
    </citation>
    <scope>NUCLEOTIDE SEQUENCE [LARGE SCALE GENOMIC DNA]</scope>
</reference>
<dbReference type="Proteomes" id="UP000275267">
    <property type="component" value="Unassembled WGS sequence"/>
</dbReference>
<accession>A0A3L6SBK3</accession>
<feature type="compositionally biased region" description="Acidic residues" evidence="1">
    <location>
        <begin position="33"/>
        <end position="59"/>
    </location>
</feature>
<name>A0A3L6SBK3_PANMI</name>
<evidence type="ECO:0000256" key="1">
    <source>
        <dbReference type="SAM" id="MobiDB-lite"/>
    </source>
</evidence>
<evidence type="ECO:0000313" key="3">
    <source>
        <dbReference type="Proteomes" id="UP000275267"/>
    </source>
</evidence>
<feature type="region of interest" description="Disordered" evidence="1">
    <location>
        <begin position="1"/>
        <end position="74"/>
    </location>
</feature>
<feature type="compositionally biased region" description="Basic and acidic residues" evidence="1">
    <location>
        <begin position="62"/>
        <end position="73"/>
    </location>
</feature>
<dbReference type="EMBL" id="PQIB02000005">
    <property type="protein sequence ID" value="RLN17919.1"/>
    <property type="molecule type" value="Genomic_DNA"/>
</dbReference>
<gene>
    <name evidence="2" type="ORF">C2845_PM02G12350</name>
</gene>
<comment type="caution">
    <text evidence="2">The sequence shown here is derived from an EMBL/GenBank/DDBJ whole genome shotgun (WGS) entry which is preliminary data.</text>
</comment>
<organism evidence="2 3">
    <name type="scientific">Panicum miliaceum</name>
    <name type="common">Proso millet</name>
    <name type="synonym">Broomcorn millet</name>
    <dbReference type="NCBI Taxonomy" id="4540"/>
    <lineage>
        <taxon>Eukaryota</taxon>
        <taxon>Viridiplantae</taxon>
        <taxon>Streptophyta</taxon>
        <taxon>Embryophyta</taxon>
        <taxon>Tracheophyta</taxon>
        <taxon>Spermatophyta</taxon>
        <taxon>Magnoliopsida</taxon>
        <taxon>Liliopsida</taxon>
        <taxon>Poales</taxon>
        <taxon>Poaceae</taxon>
        <taxon>PACMAD clade</taxon>
        <taxon>Panicoideae</taxon>
        <taxon>Panicodae</taxon>
        <taxon>Paniceae</taxon>
        <taxon>Panicinae</taxon>
        <taxon>Panicum</taxon>
        <taxon>Panicum sect. Panicum</taxon>
    </lineage>
</organism>
<keyword evidence="3" id="KW-1185">Reference proteome</keyword>
<evidence type="ECO:0000313" key="2">
    <source>
        <dbReference type="EMBL" id="RLN17919.1"/>
    </source>
</evidence>
<proteinExistence type="predicted"/>